<dbReference type="InterPro" id="IPR000160">
    <property type="entry name" value="GGDEF_dom"/>
</dbReference>
<feature type="transmembrane region" description="Helical" evidence="3">
    <location>
        <begin position="86"/>
        <end position="105"/>
    </location>
</feature>
<dbReference type="NCBIfam" id="TIGR00254">
    <property type="entry name" value="GGDEF"/>
    <property type="match status" value="1"/>
</dbReference>
<evidence type="ECO:0000256" key="1">
    <source>
        <dbReference type="ARBA" id="ARBA00012528"/>
    </source>
</evidence>
<keyword evidence="6" id="KW-1185">Reference proteome</keyword>
<dbReference type="PROSITE" id="PS50887">
    <property type="entry name" value="GGDEF"/>
    <property type="match status" value="1"/>
</dbReference>
<feature type="domain" description="GGDEF" evidence="4">
    <location>
        <begin position="148"/>
        <end position="277"/>
    </location>
</feature>
<dbReference type="Pfam" id="PF00990">
    <property type="entry name" value="GGDEF"/>
    <property type="match status" value="1"/>
</dbReference>
<keyword evidence="3" id="KW-1133">Transmembrane helix</keyword>
<protein>
    <recommendedName>
        <fullName evidence="1">diguanylate cyclase</fullName>
        <ecNumber evidence="1">2.7.7.65</ecNumber>
    </recommendedName>
</protein>
<dbReference type="CDD" id="cd01949">
    <property type="entry name" value="GGDEF"/>
    <property type="match status" value="1"/>
</dbReference>
<evidence type="ECO:0000256" key="3">
    <source>
        <dbReference type="SAM" id="Phobius"/>
    </source>
</evidence>
<dbReference type="PANTHER" id="PTHR45138:SF9">
    <property type="entry name" value="DIGUANYLATE CYCLASE DGCM-RELATED"/>
    <property type="match status" value="1"/>
</dbReference>
<keyword evidence="3" id="KW-0472">Membrane</keyword>
<dbReference type="InterPro" id="IPR050469">
    <property type="entry name" value="Diguanylate_Cyclase"/>
</dbReference>
<sequence length="285" mass="31055">MGKILNGFLSRLSPTLLALLVASLVIFIAAVDHFIGPEISLGIFYLIPIAITAWYGSLRPAGLLSVLCSILTILIAQQGWQTSTVMLWGGIAHVVFFYVVSGLLVRLKAVLEHEIVLSRTDHLTGLLNRRALFEQMELVFNLARRQRTPLTLVYVDVDKFKQINDTAGHKTGDAVLGAVANSLLAHRRRTDLVGRLGGDEFAVALPDTDHHAARALLTGLNKQIREIQACSDEVTCSVGVATFLAIPNSVTEAISFADACMYEVKQRGGDGISFIVHHRSTRASE</sequence>
<dbReference type="AlphaFoldDB" id="A0A934T491"/>
<dbReference type="SMART" id="SM00267">
    <property type="entry name" value="GGDEF"/>
    <property type="match status" value="1"/>
</dbReference>
<accession>A0A934T491</accession>
<comment type="caution">
    <text evidence="5">The sequence shown here is derived from an EMBL/GenBank/DDBJ whole genome shotgun (WGS) entry which is preliminary data.</text>
</comment>
<dbReference type="InterPro" id="IPR043128">
    <property type="entry name" value="Rev_trsase/Diguanyl_cyclase"/>
</dbReference>
<dbReference type="SUPFAM" id="SSF55073">
    <property type="entry name" value="Nucleotide cyclase"/>
    <property type="match status" value="1"/>
</dbReference>
<dbReference type="PANTHER" id="PTHR45138">
    <property type="entry name" value="REGULATORY COMPONENTS OF SENSORY TRANSDUCTION SYSTEM"/>
    <property type="match status" value="1"/>
</dbReference>
<dbReference type="InterPro" id="IPR029787">
    <property type="entry name" value="Nucleotide_cyclase"/>
</dbReference>
<evidence type="ECO:0000259" key="4">
    <source>
        <dbReference type="PROSITE" id="PS50887"/>
    </source>
</evidence>
<evidence type="ECO:0000313" key="6">
    <source>
        <dbReference type="Proteomes" id="UP000622890"/>
    </source>
</evidence>
<dbReference type="Proteomes" id="UP000622890">
    <property type="component" value="Unassembled WGS sequence"/>
</dbReference>
<name>A0A934T491_9BURK</name>
<gene>
    <name evidence="5" type="ORF">JJB74_31345</name>
</gene>
<feature type="transmembrane region" description="Helical" evidence="3">
    <location>
        <begin position="37"/>
        <end position="55"/>
    </location>
</feature>
<dbReference type="FunFam" id="3.30.70.270:FF:000001">
    <property type="entry name" value="Diguanylate cyclase domain protein"/>
    <property type="match status" value="1"/>
</dbReference>
<organism evidence="5 6">
    <name type="scientific">Noviherbaspirillum pedocola</name>
    <dbReference type="NCBI Taxonomy" id="2801341"/>
    <lineage>
        <taxon>Bacteria</taxon>
        <taxon>Pseudomonadati</taxon>
        <taxon>Pseudomonadota</taxon>
        <taxon>Betaproteobacteria</taxon>
        <taxon>Burkholderiales</taxon>
        <taxon>Oxalobacteraceae</taxon>
        <taxon>Noviherbaspirillum</taxon>
    </lineage>
</organism>
<keyword evidence="3" id="KW-0812">Transmembrane</keyword>
<proteinExistence type="predicted"/>
<reference evidence="5" key="1">
    <citation type="submission" date="2021-01" db="EMBL/GenBank/DDBJ databases">
        <title>Genome sequence of strain Noviherbaspirillum sp. DKR-6.</title>
        <authorList>
            <person name="Chaudhary D.K."/>
        </authorList>
    </citation>
    <scope>NUCLEOTIDE SEQUENCE</scope>
    <source>
        <strain evidence="5">DKR-6</strain>
    </source>
</reference>
<comment type="catalytic activity">
    <reaction evidence="2">
        <text>2 GTP = 3',3'-c-di-GMP + 2 diphosphate</text>
        <dbReference type="Rhea" id="RHEA:24898"/>
        <dbReference type="ChEBI" id="CHEBI:33019"/>
        <dbReference type="ChEBI" id="CHEBI:37565"/>
        <dbReference type="ChEBI" id="CHEBI:58805"/>
        <dbReference type="EC" id="2.7.7.65"/>
    </reaction>
</comment>
<dbReference type="EC" id="2.7.7.65" evidence="1"/>
<feature type="transmembrane region" description="Helical" evidence="3">
    <location>
        <begin position="62"/>
        <end position="80"/>
    </location>
</feature>
<evidence type="ECO:0000256" key="2">
    <source>
        <dbReference type="ARBA" id="ARBA00034247"/>
    </source>
</evidence>
<dbReference type="Gene3D" id="3.30.70.270">
    <property type="match status" value="1"/>
</dbReference>
<dbReference type="GO" id="GO:0052621">
    <property type="term" value="F:diguanylate cyclase activity"/>
    <property type="evidence" value="ECO:0007669"/>
    <property type="project" value="UniProtKB-EC"/>
</dbReference>
<dbReference type="RefSeq" id="WP_200598487.1">
    <property type="nucleotide sequence ID" value="NZ_JAEPBG010000039.1"/>
</dbReference>
<evidence type="ECO:0000313" key="5">
    <source>
        <dbReference type="EMBL" id="MBK4739118.1"/>
    </source>
</evidence>
<dbReference type="EMBL" id="JAEPBG010000039">
    <property type="protein sequence ID" value="MBK4739118.1"/>
    <property type="molecule type" value="Genomic_DNA"/>
</dbReference>
<feature type="transmembrane region" description="Helical" evidence="3">
    <location>
        <begin position="12"/>
        <end position="31"/>
    </location>
</feature>